<comment type="similarity">
    <text evidence="1">Belongs to the ADIP family.</text>
</comment>
<dbReference type="OrthoDB" id="312015at2759"/>
<dbReference type="Pfam" id="PF11559">
    <property type="entry name" value="ADIP"/>
    <property type="match status" value="1"/>
</dbReference>
<dbReference type="AlphaFoldDB" id="A0A078AHA1"/>
<dbReference type="PANTHER" id="PTHR47057:SF1">
    <property type="entry name" value="AFADIN_ALPHA-ACTININ-BINDING PROTEIN"/>
    <property type="match status" value="1"/>
</dbReference>
<evidence type="ECO:0000256" key="3">
    <source>
        <dbReference type="SAM" id="Coils"/>
    </source>
</evidence>
<reference evidence="4 5" key="1">
    <citation type="submission" date="2014-06" db="EMBL/GenBank/DDBJ databases">
        <authorList>
            <person name="Swart Estienne"/>
        </authorList>
    </citation>
    <scope>NUCLEOTIDE SEQUENCE [LARGE SCALE GENOMIC DNA]</scope>
    <source>
        <strain evidence="4 5">130c</strain>
    </source>
</reference>
<evidence type="ECO:0000256" key="1">
    <source>
        <dbReference type="ARBA" id="ARBA00009291"/>
    </source>
</evidence>
<protein>
    <submittedName>
        <fullName evidence="4">Uncharacterized protein</fullName>
    </submittedName>
</protein>
<evidence type="ECO:0000256" key="2">
    <source>
        <dbReference type="ARBA" id="ARBA00023054"/>
    </source>
</evidence>
<keyword evidence="5" id="KW-1185">Reference proteome</keyword>
<gene>
    <name evidence="4" type="primary">Contig17259.g18381</name>
    <name evidence="4" type="ORF">STYLEM_10652</name>
</gene>
<dbReference type="EMBL" id="CCKQ01010131">
    <property type="protein sequence ID" value="CDW81629.1"/>
    <property type="molecule type" value="Genomic_DNA"/>
</dbReference>
<feature type="coiled-coil region" evidence="3">
    <location>
        <begin position="85"/>
        <end position="140"/>
    </location>
</feature>
<sequence>MAGLDFNNLDLYLNGNDEHLSAQKEQDSLNIASLMNDINNIRVTQQSYGMPAIGDLFRAKPEDIQESINSIFYMLKQRVADLDFRQEARQKWSKLENDKQEFVDQNNRLKQKIEQLQSELKDAKIQIQNQDQKFRQEKDKFALERENMLKDNQRLLNKQTAFQHELNIWQKANKVQINGQMENKENAPLPNNEIKFSRIGGDSDFNLMIAKNQEEIQRKLCDENAQLKECLKQLQRELFDIVDIKTEIYLKRYRSEFPQSSNGPDYDNEEVIRNEIERIREELFNLPFQESGQEIIAKFQNNFTKLKDFMEKIDKEVAQLSVFNEKNDTSYDDVTSKFSGITSIQQLKLLLRNYDALVEGQHQLLNQSITKMAKIPPPDEISSTFNRFQILKDSELDEMRNFLNENKSVMQQQYKDFELEKKSFDEMTNRMEHEKQKISEERERIEAEVRKIKELNQHIQSQLFVSK</sequence>
<dbReference type="OMA" id="QHCKEMI"/>
<evidence type="ECO:0000313" key="5">
    <source>
        <dbReference type="Proteomes" id="UP000039865"/>
    </source>
</evidence>
<proteinExistence type="inferred from homology"/>
<organism evidence="4 5">
    <name type="scientific">Stylonychia lemnae</name>
    <name type="common">Ciliate</name>
    <dbReference type="NCBI Taxonomy" id="5949"/>
    <lineage>
        <taxon>Eukaryota</taxon>
        <taxon>Sar</taxon>
        <taxon>Alveolata</taxon>
        <taxon>Ciliophora</taxon>
        <taxon>Intramacronucleata</taxon>
        <taxon>Spirotrichea</taxon>
        <taxon>Stichotrichia</taxon>
        <taxon>Sporadotrichida</taxon>
        <taxon>Oxytrichidae</taxon>
        <taxon>Stylonychinae</taxon>
        <taxon>Stylonychia</taxon>
    </lineage>
</organism>
<dbReference type="InParanoid" id="A0A078AHA1"/>
<name>A0A078AHA1_STYLE</name>
<feature type="coiled-coil region" evidence="3">
    <location>
        <begin position="400"/>
        <end position="462"/>
    </location>
</feature>
<dbReference type="InterPro" id="IPR021622">
    <property type="entry name" value="Afadin/alpha-actinin-bd"/>
</dbReference>
<keyword evidence="2 3" id="KW-0175">Coiled coil</keyword>
<evidence type="ECO:0000313" key="4">
    <source>
        <dbReference type="EMBL" id="CDW81629.1"/>
    </source>
</evidence>
<dbReference type="Proteomes" id="UP000039865">
    <property type="component" value="Unassembled WGS sequence"/>
</dbReference>
<accession>A0A078AHA1</accession>
<dbReference type="PANTHER" id="PTHR47057">
    <property type="entry name" value="AFADIN/ALPHA-ACTININ-BINDING"/>
    <property type="match status" value="1"/>
</dbReference>